<accession>A0A6S7JAY5</accession>
<keyword evidence="3" id="KW-1185">Reference proteome</keyword>
<dbReference type="Gene3D" id="2.40.70.10">
    <property type="entry name" value="Acid Proteases"/>
    <property type="match status" value="1"/>
</dbReference>
<feature type="region of interest" description="Disordered" evidence="1">
    <location>
        <begin position="342"/>
        <end position="367"/>
    </location>
</feature>
<comment type="caution">
    <text evidence="2">The sequence shown here is derived from an EMBL/GenBank/DDBJ whole genome shotgun (WGS) entry which is preliminary data.</text>
</comment>
<dbReference type="Pfam" id="PF05380">
    <property type="entry name" value="Peptidase_A17"/>
    <property type="match status" value="1"/>
</dbReference>
<evidence type="ECO:0000313" key="2">
    <source>
        <dbReference type="EMBL" id="CAB4027897.1"/>
    </source>
</evidence>
<protein>
    <recommendedName>
        <fullName evidence="4">Peptidase A2 domain-containing protein</fullName>
    </recommendedName>
</protein>
<dbReference type="OrthoDB" id="8194935at2759"/>
<gene>
    <name evidence="2" type="ORF">PACLA_8A077665</name>
</gene>
<dbReference type="Proteomes" id="UP001152795">
    <property type="component" value="Unassembled WGS sequence"/>
</dbReference>
<dbReference type="PANTHER" id="PTHR47331">
    <property type="entry name" value="PHD-TYPE DOMAIN-CONTAINING PROTEIN"/>
    <property type="match status" value="1"/>
</dbReference>
<name>A0A6S7JAY5_PARCT</name>
<sequence length="501" mass="57326">MPVIRARFRAPNGRVREGNVLIDSGAGTTVIRKHFAKDLGLNGKRERIDLAVVGGKKLEQPHSRRVNFWISALKGDQEFKIEAHEIEKTILNVPELDRKWLSSFPHLRDIEFNHVSGSIDLILGVHYTHLHSKEEIRHGEEFQPVAKKTKLGWYVIGANEEKRSPQLCSIHFVRKIDMEKFYQFETLGVQVVNCPCPKSALSLDEKRAMELMERSCKLDDNRYVIGLPWKRDKNLLPDNRSLAETRFRSLEKSLSKNDEKARMYDQALMQYAENNWAIPLKANEKECPRAATILKRDRYVDDLIHLCPSTNEAIKSIEEVDKVLSTGSFKIKEWLCSSTVEKANESEQPEEADGSESDPHPVTPIVNLDGEEENKTLGVIWNPKRDVIGFASKEVKKLERLTKRSVLSNISKLYDPLGLASAVTIKARIALQNIWKAKQFDWDDPLPEVMSDTWKKLFKEIESLKKVEFPRCLQPKEVSGPSELHVFADASKDAYGAYRID</sequence>
<dbReference type="AlphaFoldDB" id="A0A6S7JAY5"/>
<organism evidence="2 3">
    <name type="scientific">Paramuricea clavata</name>
    <name type="common">Red gorgonian</name>
    <name type="synonym">Violescent sea-whip</name>
    <dbReference type="NCBI Taxonomy" id="317549"/>
    <lineage>
        <taxon>Eukaryota</taxon>
        <taxon>Metazoa</taxon>
        <taxon>Cnidaria</taxon>
        <taxon>Anthozoa</taxon>
        <taxon>Octocorallia</taxon>
        <taxon>Malacalcyonacea</taxon>
        <taxon>Plexauridae</taxon>
        <taxon>Paramuricea</taxon>
    </lineage>
</organism>
<dbReference type="EMBL" id="CACRXK020015104">
    <property type="protein sequence ID" value="CAB4027897.1"/>
    <property type="molecule type" value="Genomic_DNA"/>
</dbReference>
<dbReference type="InterPro" id="IPR021109">
    <property type="entry name" value="Peptidase_aspartic_dom_sf"/>
</dbReference>
<feature type="compositionally biased region" description="Acidic residues" evidence="1">
    <location>
        <begin position="347"/>
        <end position="356"/>
    </location>
</feature>
<evidence type="ECO:0000256" key="1">
    <source>
        <dbReference type="SAM" id="MobiDB-lite"/>
    </source>
</evidence>
<evidence type="ECO:0000313" key="3">
    <source>
        <dbReference type="Proteomes" id="UP001152795"/>
    </source>
</evidence>
<evidence type="ECO:0008006" key="4">
    <source>
        <dbReference type="Google" id="ProtNLM"/>
    </source>
</evidence>
<proteinExistence type="predicted"/>
<dbReference type="PANTHER" id="PTHR47331:SF1">
    <property type="entry name" value="GAG-LIKE PROTEIN"/>
    <property type="match status" value="1"/>
</dbReference>
<reference evidence="2" key="1">
    <citation type="submission" date="2020-04" db="EMBL/GenBank/DDBJ databases">
        <authorList>
            <person name="Alioto T."/>
            <person name="Alioto T."/>
            <person name="Gomez Garrido J."/>
        </authorList>
    </citation>
    <scope>NUCLEOTIDE SEQUENCE</scope>
    <source>
        <strain evidence="2">A484AB</strain>
    </source>
</reference>
<dbReference type="InterPro" id="IPR008042">
    <property type="entry name" value="Retrotrans_Pao"/>
</dbReference>